<dbReference type="InterPro" id="IPR005151">
    <property type="entry name" value="Tail-specific_protease"/>
</dbReference>
<evidence type="ECO:0000256" key="3">
    <source>
        <dbReference type="ARBA" id="ARBA00022490"/>
    </source>
</evidence>
<dbReference type="CDD" id="cd07562">
    <property type="entry name" value="Peptidase_S41_TRI"/>
    <property type="match status" value="1"/>
</dbReference>
<proteinExistence type="inferred from homology"/>
<dbReference type="Pfam" id="PF14684">
    <property type="entry name" value="Tricorn_C1"/>
    <property type="match status" value="1"/>
</dbReference>
<dbReference type="InterPro" id="IPR029414">
    <property type="entry name" value="Tricorn_PDZ"/>
</dbReference>
<dbReference type="InterPro" id="IPR015943">
    <property type="entry name" value="WD40/YVTN_repeat-like_dom_sf"/>
</dbReference>
<feature type="active site" description="Charge relay system" evidence="8">
    <location>
        <position position="1017"/>
    </location>
</feature>
<evidence type="ECO:0000256" key="8">
    <source>
        <dbReference type="PIRSR" id="PIRSR036421-1"/>
    </source>
</evidence>
<reference evidence="12 13" key="1">
    <citation type="submission" date="2018-11" db="EMBL/GenBank/DDBJ databases">
        <title>Draft genome analysis of Rheinheimera mesophila isolated from an industrial waste site.</title>
        <authorList>
            <person name="Yu Q."/>
            <person name="Qi Y."/>
            <person name="Zhang H."/>
            <person name="Lu Y."/>
            <person name="Pu J."/>
        </authorList>
    </citation>
    <scope>NUCLEOTIDE SEQUENCE [LARGE SCALE GENOMIC DNA]</scope>
    <source>
        <strain evidence="12 13">IITR13</strain>
    </source>
</reference>
<keyword evidence="10" id="KW-0732">Signal</keyword>
<dbReference type="InterPro" id="IPR012393">
    <property type="entry name" value="Tricorn_protease"/>
</dbReference>
<dbReference type="Pfam" id="PF14685">
    <property type="entry name" value="PDZ_Tricorn"/>
    <property type="match status" value="1"/>
</dbReference>
<dbReference type="PIRSF" id="PIRSF036421">
    <property type="entry name" value="Tricorn_protease"/>
    <property type="match status" value="1"/>
</dbReference>
<accession>A0A3P3QEE9</accession>
<protein>
    <recommendedName>
        <fullName evidence="7">Tricorn protease homolog</fullName>
        <ecNumber evidence="7">3.4.21.-</ecNumber>
    </recommendedName>
</protein>
<feature type="signal peptide" evidence="10">
    <location>
        <begin position="1"/>
        <end position="21"/>
    </location>
</feature>
<feature type="site" description="Transition state stabilizer; via amide nitrogen" evidence="9">
    <location>
        <position position="960"/>
    </location>
</feature>
<evidence type="ECO:0000256" key="4">
    <source>
        <dbReference type="ARBA" id="ARBA00022670"/>
    </source>
</evidence>
<dbReference type="AlphaFoldDB" id="A0A3P3QEE9"/>
<feature type="active site" description="Nucleophile" evidence="8">
    <location>
        <position position="959"/>
    </location>
</feature>
<comment type="caution">
    <text evidence="12">The sequence shown here is derived from an EMBL/GenBank/DDBJ whole genome shotgun (WGS) entry which is preliminary data.</text>
</comment>
<dbReference type="InterPro" id="IPR029045">
    <property type="entry name" value="ClpP/crotonase-like_dom_sf"/>
</dbReference>
<keyword evidence="6 7" id="KW-0720">Serine protease</keyword>
<dbReference type="Pfam" id="PF03572">
    <property type="entry name" value="Peptidase_S41"/>
    <property type="match status" value="1"/>
</dbReference>
<keyword evidence="5 7" id="KW-0378">Hydrolase</keyword>
<evidence type="ECO:0000256" key="7">
    <source>
        <dbReference type="PIRNR" id="PIRNR036421"/>
    </source>
</evidence>
<dbReference type="SUPFAM" id="SSF69304">
    <property type="entry name" value="Tricorn protease N-terminal domain"/>
    <property type="match status" value="1"/>
</dbReference>
<feature type="chain" id="PRO_5018755935" description="Tricorn protease homolog" evidence="10">
    <location>
        <begin position="22"/>
        <end position="1079"/>
    </location>
</feature>
<evidence type="ECO:0000313" key="13">
    <source>
        <dbReference type="Proteomes" id="UP000276260"/>
    </source>
</evidence>
<dbReference type="PANTHER" id="PTHR43253">
    <property type="entry name" value="TRICORN PROTEASE HOMOLOG 2-RELATED"/>
    <property type="match status" value="1"/>
</dbReference>
<dbReference type="GO" id="GO:0008236">
    <property type="term" value="F:serine-type peptidase activity"/>
    <property type="evidence" value="ECO:0007669"/>
    <property type="project" value="UniProtKB-UniRule"/>
</dbReference>
<evidence type="ECO:0000313" key="12">
    <source>
        <dbReference type="EMBL" id="RRJ19572.1"/>
    </source>
</evidence>
<organism evidence="12 13">
    <name type="scientific">Rheinheimera mesophila</name>
    <dbReference type="NCBI Taxonomy" id="1547515"/>
    <lineage>
        <taxon>Bacteria</taxon>
        <taxon>Pseudomonadati</taxon>
        <taxon>Pseudomonadota</taxon>
        <taxon>Gammaproteobacteria</taxon>
        <taxon>Chromatiales</taxon>
        <taxon>Chromatiaceae</taxon>
        <taxon>Rheinheimera</taxon>
    </lineage>
</organism>
<dbReference type="Pfam" id="PF26550">
    <property type="entry name" value="Tricorn_2nd"/>
    <property type="match status" value="1"/>
</dbReference>
<evidence type="ECO:0000256" key="6">
    <source>
        <dbReference type="ARBA" id="ARBA00022825"/>
    </source>
</evidence>
<evidence type="ECO:0000256" key="9">
    <source>
        <dbReference type="PIRSR" id="PIRSR036421-3"/>
    </source>
</evidence>
<dbReference type="EC" id="3.4.21.-" evidence="7"/>
<dbReference type="Gene3D" id="3.90.226.10">
    <property type="entry name" value="2-enoyl-CoA Hydratase, Chain A, domain 1"/>
    <property type="match status" value="1"/>
</dbReference>
<name>A0A3P3QEE9_9GAMM</name>
<comment type="subcellular location">
    <subcellularLocation>
        <location evidence="1 7">Cytoplasm</location>
    </subcellularLocation>
</comment>
<sequence length="1079" mass="119336">MKLTFVACLTAAFFASSYANAAYYRSPSLQQNQLVFTAEGDLWLSAVNSSEAKRLTTHAAEESQALFTPDGKAVVYVAAYDETPDIYYLALAGGAPKRLTALNAKVKLQGWSLDGKLLYSTDAMTGPVNSWVLKLLDLETQQTETLPLLDAVEAVLDEQNGYLYFIRYGLQLTGDNARQYQGGAKGQLWRWKLGSQLEAERLLADHPGSIRHPMIWQGQLVLVSDAGGNANLWSYDPVSTQLKELTTHQDFAVRSARMDQGKVVYQLGADIKLLDLASGQSSTQAPLLVTDSPQQRQRLLSEPLNYLTSDSVGFAKQKLVLTLRGKVQVLSRAPQRIVELAVPETARARSAVVSQDGLWVYLISDQSGEPEIWRYAADGSDQGKQLTKDGRGFRWHLSLSPDGRYLAHDDKQGQLWVLDTRSGTNQLVYKSGSGLSPYADLSWNKNSTLLAFTTEKDGVGRQQIGLYAVKEQQAKLLTTDKYNSFSPAFHPDGDWLYFLSERELKPTPGSPWGDRNMGPAFEQRAQVFAYALNSTAVFPFAAETELTAGLEGQAKAIALEDLPGQLWQVPVAAGNYQKLQAGADYLYLQEFEYSGDAGAVRAVKIEPDNKKLLSFAGKVRDIQSSADGKSLYLRYETEPGQYRFFLGSATAKAPEGEDAEPWAVDNISLTLTPKAEWQQMFHDAWLMHREFLFDPSMRGVDWGSIKRRYQPLVDRVTDRFELDDVLAQLIGELSVLHSQVRGGDYAKASESSKAASLGAEFISRDGKLVLQTIYQTDPDLPAVASPLNSAGVKLKAGDSVVAVNGKAVATVLDLHQALQQQQGQQVLLQIERDGKSFKKVVVPVSPQQEQTLRYQHWVQQKKQQVEQQGKQQLGYLHLYAMTASDISNFAREFYANVDKQGLIIDVRRNRGGNIDSWVIEKLLRRVWAFWQPTQGKAYGNMQQTFRGQLVVLTDPLTYSDGETFAAGVKSLGLGPVVGQQTAGAGVWLSGRNLLADMGVARVAETAQFDKDGRWIIEGRGVSPDLWVDNLPYASFNGQDAQLSYAISLLQKQLQEQAVPELKAEPLKPGIAKDAQKLSW</sequence>
<gene>
    <name evidence="12" type="ORF">EIK76_14060</name>
</gene>
<dbReference type="Gene3D" id="2.120.10.60">
    <property type="entry name" value="Tricorn protease N-terminal domain"/>
    <property type="match status" value="1"/>
</dbReference>
<dbReference type="InterPro" id="IPR028204">
    <property type="entry name" value="Tricorn_C1"/>
</dbReference>
<dbReference type="GO" id="GO:0005737">
    <property type="term" value="C:cytoplasm"/>
    <property type="evidence" value="ECO:0007669"/>
    <property type="project" value="UniProtKB-SubCell"/>
</dbReference>
<dbReference type="SUPFAM" id="SSF50156">
    <property type="entry name" value="PDZ domain-like"/>
    <property type="match status" value="1"/>
</dbReference>
<dbReference type="Pfam" id="PF26549">
    <property type="entry name" value="Tricorn_N"/>
    <property type="match status" value="1"/>
</dbReference>
<dbReference type="GO" id="GO:0006508">
    <property type="term" value="P:proteolysis"/>
    <property type="evidence" value="ECO:0007669"/>
    <property type="project" value="UniProtKB-UniRule"/>
</dbReference>
<keyword evidence="13" id="KW-1185">Reference proteome</keyword>
<keyword evidence="3 7" id="KW-0963">Cytoplasm</keyword>
<dbReference type="RefSeq" id="WP_046518525.1">
    <property type="nucleotide sequence ID" value="NZ_LAVS01000002.1"/>
</dbReference>
<evidence type="ECO:0000256" key="1">
    <source>
        <dbReference type="ARBA" id="ARBA00004496"/>
    </source>
</evidence>
<dbReference type="InterPro" id="IPR036034">
    <property type="entry name" value="PDZ_sf"/>
</dbReference>
<dbReference type="EMBL" id="RRCF01000004">
    <property type="protein sequence ID" value="RRJ19572.1"/>
    <property type="molecule type" value="Genomic_DNA"/>
</dbReference>
<evidence type="ECO:0000256" key="10">
    <source>
        <dbReference type="SAM" id="SignalP"/>
    </source>
</evidence>
<evidence type="ECO:0000259" key="11">
    <source>
        <dbReference type="SMART" id="SM00245"/>
    </source>
</evidence>
<evidence type="ECO:0000256" key="5">
    <source>
        <dbReference type="ARBA" id="ARBA00022801"/>
    </source>
</evidence>
<dbReference type="SMART" id="SM00245">
    <property type="entry name" value="TSPc"/>
    <property type="match status" value="1"/>
</dbReference>
<keyword evidence="4 7" id="KW-0645">Protease</keyword>
<dbReference type="PANTHER" id="PTHR43253:SF1">
    <property type="entry name" value="TRICORN PROTEASE HOMOLOG 2-RELATED"/>
    <property type="match status" value="1"/>
</dbReference>
<dbReference type="Gene3D" id="2.30.42.10">
    <property type="match status" value="1"/>
</dbReference>
<comment type="similarity">
    <text evidence="2 7">Belongs to the peptidase S41B family.</text>
</comment>
<dbReference type="SUPFAM" id="SSF52096">
    <property type="entry name" value="ClpP/crotonase"/>
    <property type="match status" value="1"/>
</dbReference>
<dbReference type="OrthoDB" id="9758793at2"/>
<comment type="function">
    <text evidence="7">Degrades oligopeptides.</text>
</comment>
<feature type="active site" description="Charge relay system" evidence="8">
    <location>
        <position position="737"/>
    </location>
</feature>
<dbReference type="Proteomes" id="UP000276260">
    <property type="component" value="Unassembled WGS sequence"/>
</dbReference>
<dbReference type="SUPFAM" id="SSF82171">
    <property type="entry name" value="DPP6 N-terminal domain-like"/>
    <property type="match status" value="1"/>
</dbReference>
<evidence type="ECO:0000256" key="2">
    <source>
        <dbReference type="ARBA" id="ARBA00008524"/>
    </source>
</evidence>
<dbReference type="Gene3D" id="3.30.750.44">
    <property type="match status" value="1"/>
</dbReference>
<dbReference type="Gene3D" id="2.130.10.10">
    <property type="entry name" value="YVTN repeat-like/Quinoprotein amine dehydrogenase"/>
    <property type="match status" value="1"/>
</dbReference>
<feature type="domain" description="Tail specific protease" evidence="11">
    <location>
        <begin position="823"/>
        <end position="1028"/>
    </location>
</feature>